<keyword evidence="6 12" id="KW-0479">Metal-binding</keyword>
<evidence type="ECO:0000256" key="12">
    <source>
        <dbReference type="PIRSR" id="PIRSR602401-1"/>
    </source>
</evidence>
<evidence type="ECO:0000256" key="9">
    <source>
        <dbReference type="ARBA" id="ARBA00023004"/>
    </source>
</evidence>
<sequence>MEVSGGFTVSDVFPSLTWLHVLSGMRPKIEKMHHKVDKMLESIIDVHKVSRERAKKTKDEAEEEDLVDVLLKLQQREDFDFSVTNENVKAVILDIFTAGGETSSITVEWAMSEMLKNPRVLEKAQAEVRQIFRKKGKVDEKGMDELNFLKLVIKEVLRLHPPAPLLLPRECQEKCEINGYEIPVKTRVVVNAWAIGRDPKHWTEADSFMPERFVESSIDYKGANFEYIPFGAGRRICPGITFGMANVVLPLANMLYHFDWKLPNGAKGEDLDMTEKFGATVSRKENLYVVPIAHRHCPLEKA</sequence>
<evidence type="ECO:0000256" key="4">
    <source>
        <dbReference type="ARBA" id="ARBA00022617"/>
    </source>
</evidence>
<dbReference type="PRINTS" id="PR00463">
    <property type="entry name" value="EP450I"/>
</dbReference>
<name>A0AAN8WJ22_9MAGN</name>
<feature type="binding site" description="axial binding residue" evidence="12">
    <location>
        <position position="237"/>
    </location>
    <ligand>
        <name>heme</name>
        <dbReference type="ChEBI" id="CHEBI:30413"/>
    </ligand>
    <ligandPart>
        <name>Fe</name>
        <dbReference type="ChEBI" id="CHEBI:18248"/>
    </ligandPart>
</feature>
<dbReference type="Pfam" id="PF00067">
    <property type="entry name" value="p450"/>
    <property type="match status" value="1"/>
</dbReference>
<evidence type="ECO:0000256" key="7">
    <source>
        <dbReference type="ARBA" id="ARBA00022989"/>
    </source>
</evidence>
<dbReference type="PANTHER" id="PTHR47953:SF19">
    <property type="entry name" value="OS06G0641600 PROTEIN"/>
    <property type="match status" value="1"/>
</dbReference>
<reference evidence="14 15" key="1">
    <citation type="submission" date="2023-12" db="EMBL/GenBank/DDBJ databases">
        <title>A high-quality genome assembly for Dillenia turbinata (Dilleniales).</title>
        <authorList>
            <person name="Chanderbali A."/>
        </authorList>
    </citation>
    <scope>NUCLEOTIDE SEQUENCE [LARGE SCALE GENOMIC DNA]</scope>
    <source>
        <strain evidence="14">LSX21</strain>
        <tissue evidence="14">Leaf</tissue>
    </source>
</reference>
<evidence type="ECO:0000256" key="6">
    <source>
        <dbReference type="ARBA" id="ARBA00022723"/>
    </source>
</evidence>
<dbReference type="SUPFAM" id="SSF48264">
    <property type="entry name" value="Cytochrome P450"/>
    <property type="match status" value="1"/>
</dbReference>
<dbReference type="InterPro" id="IPR017972">
    <property type="entry name" value="Cyt_P450_CS"/>
</dbReference>
<dbReference type="InterPro" id="IPR002401">
    <property type="entry name" value="Cyt_P450_E_grp-I"/>
</dbReference>
<evidence type="ECO:0000256" key="1">
    <source>
        <dbReference type="ARBA" id="ARBA00001971"/>
    </source>
</evidence>
<keyword evidence="9 12" id="KW-0408">Iron</keyword>
<gene>
    <name evidence="14" type="ORF">RJ641_000525</name>
</gene>
<dbReference type="GO" id="GO:0020037">
    <property type="term" value="F:heme binding"/>
    <property type="evidence" value="ECO:0007669"/>
    <property type="project" value="InterPro"/>
</dbReference>
<dbReference type="PRINTS" id="PR00385">
    <property type="entry name" value="P450"/>
</dbReference>
<dbReference type="Proteomes" id="UP001370490">
    <property type="component" value="Unassembled WGS sequence"/>
</dbReference>
<dbReference type="EMBL" id="JBAMMX010000001">
    <property type="protein sequence ID" value="KAK6947052.1"/>
    <property type="molecule type" value="Genomic_DNA"/>
</dbReference>
<organism evidence="14 15">
    <name type="scientific">Dillenia turbinata</name>
    <dbReference type="NCBI Taxonomy" id="194707"/>
    <lineage>
        <taxon>Eukaryota</taxon>
        <taxon>Viridiplantae</taxon>
        <taxon>Streptophyta</taxon>
        <taxon>Embryophyta</taxon>
        <taxon>Tracheophyta</taxon>
        <taxon>Spermatophyta</taxon>
        <taxon>Magnoliopsida</taxon>
        <taxon>eudicotyledons</taxon>
        <taxon>Gunneridae</taxon>
        <taxon>Pentapetalae</taxon>
        <taxon>Dilleniales</taxon>
        <taxon>Dilleniaceae</taxon>
        <taxon>Dillenia</taxon>
    </lineage>
</organism>
<evidence type="ECO:0000256" key="5">
    <source>
        <dbReference type="ARBA" id="ARBA00022692"/>
    </source>
</evidence>
<dbReference type="InterPro" id="IPR036396">
    <property type="entry name" value="Cyt_P450_sf"/>
</dbReference>
<dbReference type="FunFam" id="1.10.630.10:FF:000162">
    <property type="entry name" value="Os06g0641600 protein"/>
    <property type="match status" value="1"/>
</dbReference>
<dbReference type="Gene3D" id="1.10.630.10">
    <property type="entry name" value="Cytochrome P450"/>
    <property type="match status" value="1"/>
</dbReference>
<evidence type="ECO:0000256" key="10">
    <source>
        <dbReference type="ARBA" id="ARBA00023033"/>
    </source>
</evidence>
<keyword evidence="8 13" id="KW-0560">Oxidoreductase</keyword>
<keyword evidence="7" id="KW-1133">Transmembrane helix</keyword>
<dbReference type="PROSITE" id="PS00086">
    <property type="entry name" value="CYTOCHROME_P450"/>
    <property type="match status" value="1"/>
</dbReference>
<comment type="similarity">
    <text evidence="3 13">Belongs to the cytochrome P450 family.</text>
</comment>
<evidence type="ECO:0000256" key="8">
    <source>
        <dbReference type="ARBA" id="ARBA00023002"/>
    </source>
</evidence>
<dbReference type="InterPro" id="IPR052306">
    <property type="entry name" value="CYP450_71D"/>
</dbReference>
<keyword evidence="15" id="KW-1185">Reference proteome</keyword>
<protein>
    <submittedName>
        <fullName evidence="14">Cytochrome P450</fullName>
    </submittedName>
</protein>
<keyword evidence="10 13" id="KW-0503">Monooxygenase</keyword>
<keyword evidence="4 12" id="KW-0349">Heme</keyword>
<comment type="subcellular location">
    <subcellularLocation>
        <location evidence="2">Membrane</location>
        <topology evidence="2">Single-pass membrane protein</topology>
    </subcellularLocation>
</comment>
<dbReference type="GO" id="GO:0016020">
    <property type="term" value="C:membrane"/>
    <property type="evidence" value="ECO:0007669"/>
    <property type="project" value="UniProtKB-SubCell"/>
</dbReference>
<evidence type="ECO:0000256" key="13">
    <source>
        <dbReference type="RuleBase" id="RU000461"/>
    </source>
</evidence>
<evidence type="ECO:0000256" key="2">
    <source>
        <dbReference type="ARBA" id="ARBA00004167"/>
    </source>
</evidence>
<keyword evidence="5" id="KW-0812">Transmembrane</keyword>
<evidence type="ECO:0000256" key="11">
    <source>
        <dbReference type="ARBA" id="ARBA00023136"/>
    </source>
</evidence>
<comment type="cofactor">
    <cofactor evidence="1 12">
        <name>heme</name>
        <dbReference type="ChEBI" id="CHEBI:30413"/>
    </cofactor>
</comment>
<evidence type="ECO:0000313" key="15">
    <source>
        <dbReference type="Proteomes" id="UP001370490"/>
    </source>
</evidence>
<accession>A0AAN8WJ22</accession>
<comment type="caution">
    <text evidence="14">The sequence shown here is derived from an EMBL/GenBank/DDBJ whole genome shotgun (WGS) entry which is preliminary data.</text>
</comment>
<dbReference type="GO" id="GO:0016705">
    <property type="term" value="F:oxidoreductase activity, acting on paired donors, with incorporation or reduction of molecular oxygen"/>
    <property type="evidence" value="ECO:0007669"/>
    <property type="project" value="InterPro"/>
</dbReference>
<dbReference type="InterPro" id="IPR001128">
    <property type="entry name" value="Cyt_P450"/>
</dbReference>
<dbReference type="GO" id="GO:0005506">
    <property type="term" value="F:iron ion binding"/>
    <property type="evidence" value="ECO:0007669"/>
    <property type="project" value="InterPro"/>
</dbReference>
<dbReference type="PANTHER" id="PTHR47953">
    <property type="entry name" value="OS08G0105600 PROTEIN"/>
    <property type="match status" value="1"/>
</dbReference>
<keyword evidence="11" id="KW-0472">Membrane</keyword>
<evidence type="ECO:0000256" key="3">
    <source>
        <dbReference type="ARBA" id="ARBA00010617"/>
    </source>
</evidence>
<evidence type="ECO:0000313" key="14">
    <source>
        <dbReference type="EMBL" id="KAK6947052.1"/>
    </source>
</evidence>
<proteinExistence type="inferred from homology"/>
<dbReference type="AlphaFoldDB" id="A0AAN8WJ22"/>
<dbReference type="GO" id="GO:0004497">
    <property type="term" value="F:monooxygenase activity"/>
    <property type="evidence" value="ECO:0007669"/>
    <property type="project" value="UniProtKB-KW"/>
</dbReference>